<feature type="transmembrane region" description="Helical" evidence="1">
    <location>
        <begin position="198"/>
        <end position="216"/>
    </location>
</feature>
<proteinExistence type="predicted"/>
<dbReference type="EMBL" id="FNXY01000002">
    <property type="protein sequence ID" value="SEI54389.1"/>
    <property type="molecule type" value="Genomic_DNA"/>
</dbReference>
<gene>
    <name evidence="2" type="ORF">SAMN04487995_1266</name>
</gene>
<feature type="transmembrane region" description="Helical" evidence="1">
    <location>
        <begin position="14"/>
        <end position="34"/>
    </location>
</feature>
<keyword evidence="1" id="KW-0472">Membrane</keyword>
<protein>
    <recommendedName>
        <fullName evidence="4">O-antigen ligase like membrane protein</fullName>
    </recommendedName>
</protein>
<organism evidence="2 3">
    <name type="scientific">Dyadobacter koreensis</name>
    <dbReference type="NCBI Taxonomy" id="408657"/>
    <lineage>
        <taxon>Bacteria</taxon>
        <taxon>Pseudomonadati</taxon>
        <taxon>Bacteroidota</taxon>
        <taxon>Cytophagia</taxon>
        <taxon>Cytophagales</taxon>
        <taxon>Spirosomataceae</taxon>
        <taxon>Dyadobacter</taxon>
    </lineage>
</organism>
<dbReference type="OrthoDB" id="930125at2"/>
<keyword evidence="1" id="KW-0812">Transmembrane</keyword>
<evidence type="ECO:0000256" key="1">
    <source>
        <dbReference type="SAM" id="Phobius"/>
    </source>
</evidence>
<feature type="transmembrane region" description="Helical" evidence="1">
    <location>
        <begin position="46"/>
        <end position="66"/>
    </location>
</feature>
<feature type="transmembrane region" description="Helical" evidence="1">
    <location>
        <begin position="175"/>
        <end position="191"/>
    </location>
</feature>
<dbReference type="Proteomes" id="UP000199532">
    <property type="component" value="Unassembled WGS sequence"/>
</dbReference>
<name>A0A1H6REY2_9BACT</name>
<evidence type="ECO:0000313" key="3">
    <source>
        <dbReference type="Proteomes" id="UP000199532"/>
    </source>
</evidence>
<evidence type="ECO:0008006" key="4">
    <source>
        <dbReference type="Google" id="ProtNLM"/>
    </source>
</evidence>
<evidence type="ECO:0000313" key="2">
    <source>
        <dbReference type="EMBL" id="SEI54389.1"/>
    </source>
</evidence>
<feature type="transmembrane region" description="Helical" evidence="1">
    <location>
        <begin position="222"/>
        <end position="238"/>
    </location>
</feature>
<feature type="transmembrane region" description="Helical" evidence="1">
    <location>
        <begin position="408"/>
        <end position="426"/>
    </location>
</feature>
<feature type="transmembrane region" description="Helical" evidence="1">
    <location>
        <begin position="351"/>
        <end position="372"/>
    </location>
</feature>
<dbReference type="AlphaFoldDB" id="A0A1H6REY2"/>
<accession>A0A1H6REY2</accession>
<feature type="transmembrane region" description="Helical" evidence="1">
    <location>
        <begin position="127"/>
        <end position="147"/>
    </location>
</feature>
<sequence length="443" mass="49981">MNLNLTALIRNFNFLRYSVGIAMMFNGFPLIFFFRDTLGIGPASSTFTAIFFLLALLLMTPTYLFLRFYKPNPILFNLGVGFLAISMYYFVFFNPVGTGVTDIGNYVFIFAFLILLLSIPSDVQETVVPVLFIFSLFSNITLVYSLMTDPSWTVGMRAAVSFSNEGAQAGGNPHITARNGVICLLSALVLIPRYKSVFGRLFLYFSVLFSLGVIVISLAKSSYLGVGIMVALYVFYNFKVTRIFSAIGSLFSFKNLIVLVIVIIGINYFLKVYSNVYYSLVNYWSVFEDRIMDVVFTSLGVKLTETADIDASAMGRVSGFADFLDTIYSWDVFLGKGYKFGFLDIPILEAWVNHGILGFLFFNGFNFFLFIYSLQEIKRNTSPLSTFLAYFFLSLIVLLISGGRPYDIAYWFPYAVMIRFLGIKYFDKFNAKPAPKQLVTANP</sequence>
<reference evidence="2 3" key="1">
    <citation type="submission" date="2016-10" db="EMBL/GenBank/DDBJ databases">
        <authorList>
            <person name="de Groot N.N."/>
        </authorList>
    </citation>
    <scope>NUCLEOTIDE SEQUENCE [LARGE SCALE GENOMIC DNA]</scope>
    <source>
        <strain evidence="2 3">DSM 19938</strain>
    </source>
</reference>
<feature type="transmembrane region" description="Helical" evidence="1">
    <location>
        <begin position="103"/>
        <end position="120"/>
    </location>
</feature>
<feature type="transmembrane region" description="Helical" evidence="1">
    <location>
        <begin position="250"/>
        <end position="270"/>
    </location>
</feature>
<keyword evidence="3" id="KW-1185">Reference proteome</keyword>
<keyword evidence="1" id="KW-1133">Transmembrane helix</keyword>
<dbReference type="STRING" id="408657.SAMN04487995_1266"/>
<feature type="transmembrane region" description="Helical" evidence="1">
    <location>
        <begin position="73"/>
        <end position="91"/>
    </location>
</feature>
<feature type="transmembrane region" description="Helical" evidence="1">
    <location>
        <begin position="384"/>
        <end position="402"/>
    </location>
</feature>